<accession>A0ACC2W695</accession>
<comment type="caution">
    <text evidence="1">The sequence shown here is derived from an EMBL/GenBank/DDBJ whole genome shotgun (WGS) entry which is preliminary data.</text>
</comment>
<evidence type="ECO:0000313" key="1">
    <source>
        <dbReference type="EMBL" id="KAJ9106617.1"/>
    </source>
</evidence>
<protein>
    <submittedName>
        <fullName evidence="1">Uncharacterized protein</fullName>
    </submittedName>
</protein>
<proteinExistence type="predicted"/>
<name>A0ACC2W695_9TREE</name>
<gene>
    <name evidence="1" type="ORF">QFC19_003114</name>
</gene>
<dbReference type="Proteomes" id="UP001241377">
    <property type="component" value="Unassembled WGS sequence"/>
</dbReference>
<keyword evidence="2" id="KW-1185">Reference proteome</keyword>
<evidence type="ECO:0000313" key="2">
    <source>
        <dbReference type="Proteomes" id="UP001241377"/>
    </source>
</evidence>
<sequence length="188" mass="20511">MPKTAFILIDIQNDYFEGGLYPLVDINRAADNSAKLLHELRKLPDQFHIIHVRHEFTGEAKDAPFFGKNTSGSQIHEKVKPNSDELVILKNHPNSFIETNLKSELDNNGIKDVVIVGAMAHICIQGTTRAAAELGYNATVITDAVAARDLEYGGVTTPAKQVSAAVFATLAFGYAKLTTTEEFLAALK</sequence>
<organism evidence="1 2">
    <name type="scientific">Naganishia cerealis</name>
    <dbReference type="NCBI Taxonomy" id="610337"/>
    <lineage>
        <taxon>Eukaryota</taxon>
        <taxon>Fungi</taxon>
        <taxon>Dikarya</taxon>
        <taxon>Basidiomycota</taxon>
        <taxon>Agaricomycotina</taxon>
        <taxon>Tremellomycetes</taxon>
        <taxon>Filobasidiales</taxon>
        <taxon>Filobasidiaceae</taxon>
        <taxon>Naganishia</taxon>
    </lineage>
</organism>
<reference evidence="1" key="1">
    <citation type="submission" date="2023-04" db="EMBL/GenBank/DDBJ databases">
        <title>Draft Genome sequencing of Naganishia species isolated from polar environments using Oxford Nanopore Technology.</title>
        <authorList>
            <person name="Leo P."/>
            <person name="Venkateswaran K."/>
        </authorList>
    </citation>
    <scope>NUCLEOTIDE SEQUENCE</scope>
    <source>
        <strain evidence="1">MNA-CCFEE 5261</strain>
    </source>
</reference>
<dbReference type="EMBL" id="JASBWR010000029">
    <property type="protein sequence ID" value="KAJ9106617.1"/>
    <property type="molecule type" value="Genomic_DNA"/>
</dbReference>